<evidence type="ECO:0000313" key="4">
    <source>
        <dbReference type="Proteomes" id="UP000041254"/>
    </source>
</evidence>
<dbReference type="Proteomes" id="UP000041254">
    <property type="component" value="Unassembled WGS sequence"/>
</dbReference>
<protein>
    <submittedName>
        <fullName evidence="3">Uncharacterized protein</fullName>
    </submittedName>
</protein>
<feature type="chain" id="PRO_5005187356" evidence="2">
    <location>
        <begin position="21"/>
        <end position="237"/>
    </location>
</feature>
<gene>
    <name evidence="3" type="ORF">Vbra_7423</name>
</gene>
<evidence type="ECO:0000313" key="3">
    <source>
        <dbReference type="EMBL" id="CEL95577.1"/>
    </source>
</evidence>
<name>A0A0G4EHY1_VITBC</name>
<accession>A0A0G4EHY1</accession>
<reference evidence="3 4" key="1">
    <citation type="submission" date="2014-11" db="EMBL/GenBank/DDBJ databases">
        <authorList>
            <person name="Zhu J."/>
            <person name="Qi W."/>
            <person name="Song R."/>
        </authorList>
    </citation>
    <scope>NUCLEOTIDE SEQUENCE [LARGE SCALE GENOMIC DNA]</scope>
</reference>
<dbReference type="AlphaFoldDB" id="A0A0G4EHY1"/>
<dbReference type="EMBL" id="CDMY01000231">
    <property type="protein sequence ID" value="CEL95577.1"/>
    <property type="molecule type" value="Genomic_DNA"/>
</dbReference>
<dbReference type="InParanoid" id="A0A0G4EHY1"/>
<evidence type="ECO:0000256" key="2">
    <source>
        <dbReference type="SAM" id="SignalP"/>
    </source>
</evidence>
<dbReference type="VEuPathDB" id="CryptoDB:Vbra_7423"/>
<feature type="region of interest" description="Disordered" evidence="1">
    <location>
        <begin position="26"/>
        <end position="65"/>
    </location>
</feature>
<keyword evidence="4" id="KW-1185">Reference proteome</keyword>
<organism evidence="3 4">
    <name type="scientific">Vitrella brassicaformis (strain CCMP3155)</name>
    <dbReference type="NCBI Taxonomy" id="1169540"/>
    <lineage>
        <taxon>Eukaryota</taxon>
        <taxon>Sar</taxon>
        <taxon>Alveolata</taxon>
        <taxon>Colpodellida</taxon>
        <taxon>Vitrellaceae</taxon>
        <taxon>Vitrella</taxon>
    </lineage>
</organism>
<feature type="signal peptide" evidence="2">
    <location>
        <begin position="1"/>
        <end position="20"/>
    </location>
</feature>
<keyword evidence="2" id="KW-0732">Signal</keyword>
<proteinExistence type="predicted"/>
<sequence>MVTRALCPFIFLCLIAAVLSQPHGRPLNESTSTSGEASPPIPSQQPVPPPNVTAHQPIFPPSPANDTDMAAEAFVDCDEDGCVGVVDAEAEEGSGRALQQRKCCSQCVSNLLSGQSLYRCFQSCDPSPFCRSSSNPCTQFSNSAAKGIASTACGYVREQCRPNFAPQAAAFLGPLVCYLVQLNTCIDRSEGLYWPTCGGEGRGGYGRCSQNEFYGYFKESVRDTCRKVSKRVLQGGS</sequence>
<feature type="compositionally biased region" description="Pro residues" evidence="1">
    <location>
        <begin position="39"/>
        <end position="51"/>
    </location>
</feature>
<evidence type="ECO:0000256" key="1">
    <source>
        <dbReference type="SAM" id="MobiDB-lite"/>
    </source>
</evidence>